<dbReference type="PROSITE" id="PS00012">
    <property type="entry name" value="PHOSPHOPANTETHEINE"/>
    <property type="match status" value="1"/>
</dbReference>
<evidence type="ECO:0000256" key="2">
    <source>
        <dbReference type="ARBA" id="ARBA00022553"/>
    </source>
</evidence>
<dbReference type="SMART" id="SM00823">
    <property type="entry name" value="PKS_PP"/>
    <property type="match status" value="1"/>
</dbReference>
<dbReference type="InterPro" id="IPR045851">
    <property type="entry name" value="AMP-bd_C_sf"/>
</dbReference>
<dbReference type="PANTHER" id="PTHR45527:SF1">
    <property type="entry name" value="FATTY ACID SYNTHASE"/>
    <property type="match status" value="1"/>
</dbReference>
<feature type="region of interest" description="Disordered" evidence="3">
    <location>
        <begin position="366"/>
        <end position="438"/>
    </location>
</feature>
<comment type="caution">
    <text evidence="5">The sequence shown here is derived from an EMBL/GenBank/DDBJ whole genome shotgun (WGS) entry which is preliminary data.</text>
</comment>
<evidence type="ECO:0000313" key="6">
    <source>
        <dbReference type="Proteomes" id="UP000498740"/>
    </source>
</evidence>
<feature type="compositionally biased region" description="Basic residues" evidence="3">
    <location>
        <begin position="375"/>
        <end position="389"/>
    </location>
</feature>
<dbReference type="InterPro" id="IPR020806">
    <property type="entry name" value="PKS_PP-bd"/>
</dbReference>
<dbReference type="Proteomes" id="UP000498740">
    <property type="component" value="Unassembled WGS sequence"/>
</dbReference>
<dbReference type="GO" id="GO:0043041">
    <property type="term" value="P:amino acid activation for nonribosomal peptide biosynthetic process"/>
    <property type="evidence" value="ECO:0007669"/>
    <property type="project" value="TreeGrafter"/>
</dbReference>
<accession>A0A7J0CGI8</accession>
<dbReference type="GO" id="GO:0031177">
    <property type="term" value="F:phosphopantetheine binding"/>
    <property type="evidence" value="ECO:0007669"/>
    <property type="project" value="InterPro"/>
</dbReference>
<dbReference type="GO" id="GO:0017000">
    <property type="term" value="P:antibiotic biosynthetic process"/>
    <property type="evidence" value="ECO:0007669"/>
    <property type="project" value="UniProtKB-ARBA"/>
</dbReference>
<evidence type="ECO:0000313" key="5">
    <source>
        <dbReference type="EMBL" id="GFN01539.1"/>
    </source>
</evidence>
<dbReference type="InterPro" id="IPR025110">
    <property type="entry name" value="AMP-bd_C"/>
</dbReference>
<reference evidence="5 6" key="1">
    <citation type="submission" date="2020-05" db="EMBL/GenBank/DDBJ databases">
        <title>Whole genome shotgun sequence of Streptomyces microflavus NBRC 13062.</title>
        <authorList>
            <person name="Komaki H."/>
            <person name="Tamura T."/>
        </authorList>
    </citation>
    <scope>NUCLEOTIDE SEQUENCE [LARGE SCALE GENOMIC DNA]</scope>
    <source>
        <strain evidence="5 6">NBRC 13062</strain>
    </source>
</reference>
<dbReference type="SUPFAM" id="SSF56801">
    <property type="entry name" value="Acetyl-CoA synthetase-like"/>
    <property type="match status" value="1"/>
</dbReference>
<keyword evidence="2" id="KW-0597">Phosphoprotein</keyword>
<dbReference type="PROSITE" id="PS50075">
    <property type="entry name" value="CARRIER"/>
    <property type="match status" value="1"/>
</dbReference>
<dbReference type="Gene3D" id="1.10.1200.10">
    <property type="entry name" value="ACP-like"/>
    <property type="match status" value="1"/>
</dbReference>
<feature type="compositionally biased region" description="Pro residues" evidence="3">
    <location>
        <begin position="451"/>
        <end position="467"/>
    </location>
</feature>
<dbReference type="SUPFAM" id="SSF47336">
    <property type="entry name" value="ACP-like"/>
    <property type="match status" value="1"/>
</dbReference>
<dbReference type="Pfam" id="PF00501">
    <property type="entry name" value="AMP-binding"/>
    <property type="match status" value="1"/>
</dbReference>
<dbReference type="Gene3D" id="3.40.50.980">
    <property type="match status" value="1"/>
</dbReference>
<organism evidence="5 6">
    <name type="scientific">Streptomyces microflavus</name>
    <name type="common">Streptomyces lipmanii</name>
    <dbReference type="NCBI Taxonomy" id="1919"/>
    <lineage>
        <taxon>Bacteria</taxon>
        <taxon>Bacillati</taxon>
        <taxon>Actinomycetota</taxon>
        <taxon>Actinomycetes</taxon>
        <taxon>Kitasatosporales</taxon>
        <taxon>Streptomycetaceae</taxon>
        <taxon>Streptomyces</taxon>
    </lineage>
</organism>
<dbReference type="Gene3D" id="3.30.300.30">
    <property type="match status" value="1"/>
</dbReference>
<feature type="compositionally biased region" description="Low complexity" evidence="3">
    <location>
        <begin position="403"/>
        <end position="437"/>
    </location>
</feature>
<dbReference type="GO" id="GO:0005829">
    <property type="term" value="C:cytosol"/>
    <property type="evidence" value="ECO:0007669"/>
    <property type="project" value="TreeGrafter"/>
</dbReference>
<feature type="region of interest" description="Disordered" evidence="3">
    <location>
        <begin position="451"/>
        <end position="512"/>
    </location>
</feature>
<dbReference type="InterPro" id="IPR000873">
    <property type="entry name" value="AMP-dep_synth/lig_dom"/>
</dbReference>
<dbReference type="Pfam" id="PF13193">
    <property type="entry name" value="AMP-binding_C"/>
    <property type="match status" value="1"/>
</dbReference>
<dbReference type="InterPro" id="IPR009081">
    <property type="entry name" value="PP-bd_ACP"/>
</dbReference>
<dbReference type="InterPro" id="IPR006162">
    <property type="entry name" value="Ppantetheine_attach_site"/>
</dbReference>
<evidence type="ECO:0000256" key="1">
    <source>
        <dbReference type="ARBA" id="ARBA00022450"/>
    </source>
</evidence>
<keyword evidence="1" id="KW-0596">Phosphopantetheine</keyword>
<protein>
    <recommendedName>
        <fullName evidence="4">Carrier domain-containing protein</fullName>
    </recommendedName>
</protein>
<dbReference type="GO" id="GO:0044550">
    <property type="term" value="P:secondary metabolite biosynthetic process"/>
    <property type="evidence" value="ECO:0007669"/>
    <property type="project" value="TreeGrafter"/>
</dbReference>
<feature type="compositionally biased region" description="Low complexity" evidence="3">
    <location>
        <begin position="488"/>
        <end position="512"/>
    </location>
</feature>
<proteinExistence type="predicted"/>
<dbReference type="Pfam" id="PF00550">
    <property type="entry name" value="PP-binding"/>
    <property type="match status" value="1"/>
</dbReference>
<gene>
    <name evidence="5" type="ORF">Smic_00950</name>
</gene>
<dbReference type="Gene3D" id="2.30.38.10">
    <property type="entry name" value="Luciferase, Domain 3"/>
    <property type="match status" value="1"/>
</dbReference>
<dbReference type="EMBL" id="BLWD01000001">
    <property type="protein sequence ID" value="GFN01539.1"/>
    <property type="molecule type" value="Genomic_DNA"/>
</dbReference>
<sequence>MPEYGLTRSPVDFHRLVQERGVSVLNQTPSAFYQFIEADLHADRPATALRRIIFGGEALDLGRLRGWVERHGTGAPELVNMYGITETTVHVTHRVLTDEDFAGSTDISPIGGPIPGLATYLLDDRLRPVPPGRVGAIYVAGDQVSLGYLGRPGLTASRFVANPFAGDGSRMYHTGDLARRTLDGELQFAGRADDQVQLKGFRVELGEVEGAIRELDGVVDVAVTVADSGDHLVAHIVGAAPADLTVRLSAKLPVHMVPGRVLPVDSLPLTVNGKLDRKALTERAAQQDGPPDTTGGSDAPSALTALVGIFAETLPGASVDADTDFFGAGGDSIVAIAVINRARALGLPIAPRDVFLLRTPRALTGHLATHAPGPPRHHPPAARTARCRSRPSSCAGVNWADHSPGSPRPGRWPSRRAPASPTSGAPRTPSWPRTRPSGCGCTSNTVCGPCAPTPPVRPPSPHPAPPTRRPRRTRPPDGSTPRPEKSSRSPGSRRPAPWSSPSTTSPSTRCPG</sequence>
<evidence type="ECO:0000256" key="3">
    <source>
        <dbReference type="SAM" id="MobiDB-lite"/>
    </source>
</evidence>
<evidence type="ECO:0000259" key="4">
    <source>
        <dbReference type="PROSITE" id="PS50075"/>
    </source>
</evidence>
<feature type="domain" description="Carrier" evidence="4">
    <location>
        <begin position="297"/>
        <end position="371"/>
    </location>
</feature>
<dbReference type="InterPro" id="IPR036736">
    <property type="entry name" value="ACP-like_sf"/>
</dbReference>
<name>A0A7J0CGI8_STRMI</name>
<dbReference type="AlphaFoldDB" id="A0A7J0CGI8"/>
<dbReference type="PANTHER" id="PTHR45527">
    <property type="entry name" value="NONRIBOSOMAL PEPTIDE SYNTHETASE"/>
    <property type="match status" value="1"/>
</dbReference>